<comment type="caution">
    <text evidence="2">The sequence shown here is derived from an EMBL/GenBank/DDBJ whole genome shotgun (WGS) entry which is preliminary data.</text>
</comment>
<feature type="region of interest" description="Disordered" evidence="1">
    <location>
        <begin position="42"/>
        <end position="61"/>
    </location>
</feature>
<sequence length="61" mass="7054">EKNPFMDRGKLEIEGPTGKRILPFFPLLPRSECFPWMKNEENSLSKRGPTLQHGSLKKDQV</sequence>
<evidence type="ECO:0000313" key="3">
    <source>
        <dbReference type="Proteomes" id="UP000724686"/>
    </source>
</evidence>
<proteinExistence type="predicted"/>
<dbReference type="Proteomes" id="UP000724686">
    <property type="component" value="Unassembled WGS sequence"/>
</dbReference>
<feature type="non-terminal residue" evidence="2">
    <location>
        <position position="1"/>
    </location>
</feature>
<protein>
    <submittedName>
        <fullName evidence="2">Uncharacterized protein</fullName>
    </submittedName>
</protein>
<accession>A0ABS2UF33</accession>
<gene>
    <name evidence="2" type="ORF">JWG45_17760</name>
</gene>
<name>A0ABS2UF33_9LEPT</name>
<dbReference type="RefSeq" id="WP_205280967.1">
    <property type="nucleotide sequence ID" value="NZ_JAFFPU010000071.1"/>
</dbReference>
<organism evidence="2 3">
    <name type="scientific">Leptospira ainlahdjerensis</name>
    <dbReference type="NCBI Taxonomy" id="2810033"/>
    <lineage>
        <taxon>Bacteria</taxon>
        <taxon>Pseudomonadati</taxon>
        <taxon>Spirochaetota</taxon>
        <taxon>Spirochaetia</taxon>
        <taxon>Leptospirales</taxon>
        <taxon>Leptospiraceae</taxon>
        <taxon>Leptospira</taxon>
    </lineage>
</organism>
<dbReference type="EMBL" id="JAFFPU010000071">
    <property type="protein sequence ID" value="MBM9578996.1"/>
    <property type="molecule type" value="Genomic_DNA"/>
</dbReference>
<evidence type="ECO:0000313" key="2">
    <source>
        <dbReference type="EMBL" id="MBM9578996.1"/>
    </source>
</evidence>
<reference evidence="2 3" key="1">
    <citation type="submission" date="2021-02" db="EMBL/GenBank/DDBJ databases">
        <title>Leptospira ainlahdjerensis sp. nov., Leptospira ainazelensis sp. nov., Leptospira abararensis sp. nov. and Leptospira chreensis sp. nov., four new species isolated from water sources in Algeria.</title>
        <authorList>
            <person name="Amara Korba A."/>
            <person name="Kainiu M."/>
            <person name="Vincent A.T."/>
            <person name="Mariet J.-F."/>
            <person name="Veyrier F.J."/>
            <person name="Goarant C."/>
            <person name="Picardeau M."/>
        </authorList>
    </citation>
    <scope>NUCLEOTIDE SEQUENCE [LARGE SCALE GENOMIC DNA]</scope>
    <source>
        <strain evidence="2 3">201903070</strain>
    </source>
</reference>
<keyword evidence="3" id="KW-1185">Reference proteome</keyword>
<evidence type="ECO:0000256" key="1">
    <source>
        <dbReference type="SAM" id="MobiDB-lite"/>
    </source>
</evidence>